<evidence type="ECO:0000313" key="1">
    <source>
        <dbReference type="EMBL" id="NMX96715.1"/>
    </source>
</evidence>
<comment type="caution">
    <text evidence="1">The sequence shown here is derived from an EMBL/GenBank/DDBJ whole genome shotgun (WGS) entry which is preliminary data.</text>
</comment>
<reference evidence="1 2" key="1">
    <citation type="journal article" date="2020" name="Front. Microbiol.">
        <title>Genetic Organization of the aprX-lipA2 Operon Affects the Proteolytic Potential of Pseudomonas Species in Milk.</title>
        <authorList>
            <person name="Maier C."/>
            <person name="Huptas C."/>
            <person name="von Neubeck M."/>
            <person name="Scherer S."/>
            <person name="Wenning M."/>
            <person name="Lucking G."/>
        </authorList>
    </citation>
    <scope>NUCLEOTIDE SEQUENCE [LARGE SCALE GENOMIC DNA]</scope>
    <source>
        <strain evidence="1 2">WS 4671</strain>
    </source>
</reference>
<dbReference type="Proteomes" id="UP000552560">
    <property type="component" value="Unassembled WGS sequence"/>
</dbReference>
<dbReference type="RefSeq" id="WP_046384218.1">
    <property type="nucleotide sequence ID" value="NZ_CP149793.1"/>
</dbReference>
<evidence type="ECO:0000313" key="2">
    <source>
        <dbReference type="Proteomes" id="UP000552560"/>
    </source>
</evidence>
<name>A0A0R3BDG7_PSEVE</name>
<dbReference type="AlphaFoldDB" id="A0A0R3BDG7"/>
<protein>
    <submittedName>
        <fullName evidence="1">Uncharacterized protein</fullName>
    </submittedName>
</protein>
<sequence length="89" mass="9788">MNATSADTYLVTRELSFRQGENYCDGMAENRACTAEGLGHIDFVILALELRRMAICDTPAISVLIETAAGQRAEEACAPQYAYRKGRAR</sequence>
<gene>
    <name evidence="1" type="ORF">HBO43_08900</name>
</gene>
<dbReference type="EMBL" id="JAAQWE010000006">
    <property type="protein sequence ID" value="NMX96715.1"/>
    <property type="molecule type" value="Genomic_DNA"/>
</dbReference>
<proteinExistence type="predicted"/>
<organism evidence="1 2">
    <name type="scientific">Pseudomonas veronii</name>
    <dbReference type="NCBI Taxonomy" id="76761"/>
    <lineage>
        <taxon>Bacteria</taxon>
        <taxon>Pseudomonadati</taxon>
        <taxon>Pseudomonadota</taxon>
        <taxon>Gammaproteobacteria</taxon>
        <taxon>Pseudomonadales</taxon>
        <taxon>Pseudomonadaceae</taxon>
        <taxon>Pseudomonas</taxon>
    </lineage>
</organism>
<accession>A0A0R3BDG7</accession>